<dbReference type="PANTHER" id="PTHR10039">
    <property type="entry name" value="AMELOGENIN"/>
    <property type="match status" value="1"/>
</dbReference>
<dbReference type="Proteomes" id="UP001578633">
    <property type="component" value="Chromosome 3"/>
</dbReference>
<organism evidence="3 4">
    <name type="scientific">Alternaria dauci</name>
    <dbReference type="NCBI Taxonomy" id="48095"/>
    <lineage>
        <taxon>Eukaryota</taxon>
        <taxon>Fungi</taxon>
        <taxon>Dikarya</taxon>
        <taxon>Ascomycota</taxon>
        <taxon>Pezizomycotina</taxon>
        <taxon>Dothideomycetes</taxon>
        <taxon>Pleosporomycetidae</taxon>
        <taxon>Pleosporales</taxon>
        <taxon>Pleosporineae</taxon>
        <taxon>Pleosporaceae</taxon>
        <taxon>Alternaria</taxon>
        <taxon>Alternaria sect. Porri</taxon>
    </lineage>
</organism>
<keyword evidence="4" id="KW-1185">Reference proteome</keyword>
<dbReference type="EMBL" id="JBHGVX010000003">
    <property type="protein sequence ID" value="KAL1797449.1"/>
    <property type="molecule type" value="Genomic_DNA"/>
</dbReference>
<proteinExistence type="predicted"/>
<dbReference type="GeneID" id="96084377"/>
<gene>
    <name evidence="3" type="ORF">ACET3X_004055</name>
</gene>
<reference evidence="3 4" key="1">
    <citation type="submission" date="2024-09" db="EMBL/GenBank/DDBJ databases">
        <title>T2T genomes of carrot and Alternaria dauci and their utility for understanding host-pathogen interaction during carrot leaf blight disease.</title>
        <authorList>
            <person name="Liu W."/>
            <person name="Xu S."/>
            <person name="Ou C."/>
            <person name="Liu X."/>
            <person name="Zhuang F."/>
            <person name="Deng X.W."/>
        </authorList>
    </citation>
    <scope>NUCLEOTIDE SEQUENCE [LARGE SCALE GENOMIC DNA]</scope>
    <source>
        <strain evidence="3 4">A2016</strain>
    </source>
</reference>
<evidence type="ECO:0000256" key="1">
    <source>
        <dbReference type="ARBA" id="ARBA00022737"/>
    </source>
</evidence>
<dbReference type="Pfam" id="PF24883">
    <property type="entry name" value="NPHP3_N"/>
    <property type="match status" value="1"/>
</dbReference>
<accession>A0ABR3UPB4</accession>
<comment type="caution">
    <text evidence="3">The sequence shown here is derived from an EMBL/GenBank/DDBJ whole genome shotgun (WGS) entry which is preliminary data.</text>
</comment>
<evidence type="ECO:0000259" key="2">
    <source>
        <dbReference type="Pfam" id="PF24883"/>
    </source>
</evidence>
<evidence type="ECO:0000313" key="3">
    <source>
        <dbReference type="EMBL" id="KAL1797449.1"/>
    </source>
</evidence>
<name>A0ABR3UPB4_9PLEO</name>
<dbReference type="RefSeq" id="XP_069308033.1">
    <property type="nucleotide sequence ID" value="XM_069450218.1"/>
</dbReference>
<dbReference type="InterPro" id="IPR056884">
    <property type="entry name" value="NPHP3-like_N"/>
</dbReference>
<dbReference type="PANTHER" id="PTHR10039:SF15">
    <property type="entry name" value="NACHT DOMAIN-CONTAINING PROTEIN"/>
    <property type="match status" value="1"/>
</dbReference>
<sequence length="424" mass="49118">MVDSSLDHPLFDEAIQATHNTILLEHRQHFDHDVSASLLLNELHRLSAGNGSADRRIVVSSQKFTLFIQTCAPYFDVLGTCVRLQPAWAGYFWGTVRLVFKMSTDYVVLLEKIADMLEAIVQIIPPYQQLYEICKRNVSDTHGQAEDYHLATLLSYVYADLVQLFLELYQIFCRGSQGTKVQSLAFGQAPLPLWRPLDSRFAHVETRIKQHRGWLERETENEFQSYADVSQHRISYLSFLHRQNNVNRNGQVEHEGQRLAKRLRRVEKVQSWLSTSASVGTTTHDFHRPHQEFCAWFLHAPAYTKWRDQRFDQSMANDQDAMTSNWQHRVLFVQAKAGFGKTVISQSVVCNLAGEAEDPDLCDEPPATAYYHFSNLLRKNNQPEDALRTLSPFYCAKLRFENMPLLMRSWTFCCFYFDNIPLLL</sequence>
<keyword evidence="1" id="KW-0677">Repeat</keyword>
<protein>
    <recommendedName>
        <fullName evidence="2">Nephrocystin 3-like N-terminal domain-containing protein</fullName>
    </recommendedName>
</protein>
<feature type="domain" description="Nephrocystin 3-like N-terminal" evidence="2">
    <location>
        <begin position="294"/>
        <end position="390"/>
    </location>
</feature>
<evidence type="ECO:0000313" key="4">
    <source>
        <dbReference type="Proteomes" id="UP001578633"/>
    </source>
</evidence>